<dbReference type="EMBL" id="PYFT01000001">
    <property type="protein sequence ID" value="PSR56914.1"/>
    <property type="molecule type" value="Genomic_DNA"/>
</dbReference>
<organism evidence="2 3">
    <name type="scientific">Adhaeribacter arboris</name>
    <dbReference type="NCBI Taxonomy" id="2072846"/>
    <lineage>
        <taxon>Bacteria</taxon>
        <taxon>Pseudomonadati</taxon>
        <taxon>Bacteroidota</taxon>
        <taxon>Cytophagia</taxon>
        <taxon>Cytophagales</taxon>
        <taxon>Hymenobacteraceae</taxon>
        <taxon>Adhaeribacter</taxon>
    </lineage>
</organism>
<evidence type="ECO:0000313" key="3">
    <source>
        <dbReference type="Proteomes" id="UP000240357"/>
    </source>
</evidence>
<protein>
    <submittedName>
        <fullName evidence="2">Uncharacterized protein</fullName>
    </submittedName>
</protein>
<keyword evidence="1" id="KW-1133">Transmembrane helix</keyword>
<feature type="transmembrane region" description="Helical" evidence="1">
    <location>
        <begin position="41"/>
        <end position="62"/>
    </location>
</feature>
<evidence type="ECO:0000313" key="2">
    <source>
        <dbReference type="EMBL" id="PSR56914.1"/>
    </source>
</evidence>
<dbReference type="AlphaFoldDB" id="A0A2T2YN17"/>
<comment type="caution">
    <text evidence="2">The sequence shown here is derived from an EMBL/GenBank/DDBJ whole genome shotgun (WGS) entry which is preliminary data.</text>
</comment>
<reference evidence="2 3" key="1">
    <citation type="submission" date="2018-03" db="EMBL/GenBank/DDBJ databases">
        <title>Adhaeribacter sp. HMF7605 Genome sequencing and assembly.</title>
        <authorList>
            <person name="Kang H."/>
            <person name="Kang J."/>
            <person name="Cha I."/>
            <person name="Kim H."/>
            <person name="Joh K."/>
        </authorList>
    </citation>
    <scope>NUCLEOTIDE SEQUENCE [LARGE SCALE GENOMIC DNA]</scope>
    <source>
        <strain evidence="2 3">HMF7605</strain>
    </source>
</reference>
<dbReference type="Proteomes" id="UP000240357">
    <property type="component" value="Unassembled WGS sequence"/>
</dbReference>
<sequence length="77" mass="8813">MKASKLYNFREMNSYQFIAVVGLIMTLAAHVILLLTNKHIASYNALYACWLGVFIVGAIINYNTKPDDQHGHHHHHH</sequence>
<accession>A0A2T2YN17</accession>
<evidence type="ECO:0000256" key="1">
    <source>
        <dbReference type="SAM" id="Phobius"/>
    </source>
</evidence>
<name>A0A2T2YN17_9BACT</name>
<dbReference type="OrthoDB" id="886697at2"/>
<feature type="transmembrane region" description="Helical" evidence="1">
    <location>
        <begin position="12"/>
        <end position="35"/>
    </location>
</feature>
<keyword evidence="1" id="KW-0812">Transmembrane</keyword>
<keyword evidence="1" id="KW-0472">Membrane</keyword>
<gene>
    <name evidence="2" type="ORF">AHMF7605_27165</name>
</gene>
<proteinExistence type="predicted"/>
<keyword evidence="3" id="KW-1185">Reference proteome</keyword>
<dbReference type="RefSeq" id="WP_106933085.1">
    <property type="nucleotide sequence ID" value="NZ_PYFT01000001.1"/>
</dbReference>